<name>A0A0L0UQS4_9BASI</name>
<dbReference type="Proteomes" id="UP000054564">
    <property type="component" value="Unassembled WGS sequence"/>
</dbReference>
<dbReference type="EMBL" id="AJIL01000510">
    <property type="protein sequence ID" value="KNE89109.1"/>
    <property type="molecule type" value="Genomic_DNA"/>
</dbReference>
<evidence type="ECO:0000313" key="2">
    <source>
        <dbReference type="Proteomes" id="UP000054564"/>
    </source>
</evidence>
<reference evidence="2" key="1">
    <citation type="submission" date="2014-03" db="EMBL/GenBank/DDBJ databases">
        <title>The Genome Sequence of Puccinia striiformis f. sp. tritici PST-78.</title>
        <authorList>
            <consortium name="The Broad Institute Genome Sequencing Platform"/>
            <person name="Cuomo C."/>
            <person name="Hulbert S."/>
            <person name="Chen X."/>
            <person name="Walker B."/>
            <person name="Young S.K."/>
            <person name="Zeng Q."/>
            <person name="Gargeya S."/>
            <person name="Fitzgerald M."/>
            <person name="Haas B."/>
            <person name="Abouelleil A."/>
            <person name="Alvarado L."/>
            <person name="Arachchi H.M."/>
            <person name="Berlin A.M."/>
            <person name="Chapman S.B."/>
            <person name="Goldberg J."/>
            <person name="Griggs A."/>
            <person name="Gujja S."/>
            <person name="Hansen M."/>
            <person name="Howarth C."/>
            <person name="Imamovic A."/>
            <person name="Larimer J."/>
            <person name="McCowan C."/>
            <person name="Montmayeur A."/>
            <person name="Murphy C."/>
            <person name="Neiman D."/>
            <person name="Pearson M."/>
            <person name="Priest M."/>
            <person name="Roberts A."/>
            <person name="Saif S."/>
            <person name="Shea T."/>
            <person name="Sisk P."/>
            <person name="Sykes S."/>
            <person name="Wortman J."/>
            <person name="Nusbaum C."/>
            <person name="Birren B."/>
        </authorList>
    </citation>
    <scope>NUCLEOTIDE SEQUENCE [LARGE SCALE GENOMIC DNA]</scope>
    <source>
        <strain evidence="2">race PST-78</strain>
    </source>
</reference>
<comment type="caution">
    <text evidence="1">The sequence shown here is derived from an EMBL/GenBank/DDBJ whole genome shotgun (WGS) entry which is preliminary data.</text>
</comment>
<keyword evidence="2" id="KW-1185">Reference proteome</keyword>
<organism evidence="1 2">
    <name type="scientific">Puccinia striiformis f. sp. tritici PST-78</name>
    <dbReference type="NCBI Taxonomy" id="1165861"/>
    <lineage>
        <taxon>Eukaryota</taxon>
        <taxon>Fungi</taxon>
        <taxon>Dikarya</taxon>
        <taxon>Basidiomycota</taxon>
        <taxon>Pucciniomycotina</taxon>
        <taxon>Pucciniomycetes</taxon>
        <taxon>Pucciniales</taxon>
        <taxon>Pucciniaceae</taxon>
        <taxon>Puccinia</taxon>
    </lineage>
</organism>
<proteinExistence type="predicted"/>
<accession>A0A0L0UQS4</accession>
<evidence type="ECO:0000313" key="1">
    <source>
        <dbReference type="EMBL" id="KNE89109.1"/>
    </source>
</evidence>
<dbReference type="AlphaFoldDB" id="A0A0L0UQS4"/>
<protein>
    <submittedName>
        <fullName evidence="1">Uncharacterized protein</fullName>
    </submittedName>
</protein>
<sequence length="91" mass="10235">MSNDCCITRRTPSHRDPNYLVKDVPLLFCTPGNISTAGGIRSGVDRINTLGIKPLELSFNRGQDVWVFFESYQLDVRANPRPKRSGGHCDR</sequence>
<gene>
    <name evidence="1" type="ORF">PSTG_17432</name>
</gene>